<organism evidence="2 3">
    <name type="scientific">Mucilaginibacter jinjuensis</name>
    <dbReference type="NCBI Taxonomy" id="1176721"/>
    <lineage>
        <taxon>Bacteria</taxon>
        <taxon>Pseudomonadati</taxon>
        <taxon>Bacteroidota</taxon>
        <taxon>Sphingobacteriia</taxon>
        <taxon>Sphingobacteriales</taxon>
        <taxon>Sphingobacteriaceae</taxon>
        <taxon>Mucilaginibacter</taxon>
    </lineage>
</organism>
<dbReference type="InterPro" id="IPR037523">
    <property type="entry name" value="VOC_core"/>
</dbReference>
<dbReference type="Pfam" id="PF00903">
    <property type="entry name" value="Glyoxalase"/>
    <property type="match status" value="1"/>
</dbReference>
<sequence>MKPVNIPEGSQQVMPYLVVPGATKFFEFMHQVFDAEEVYKAMRDETTIQHAELMIGNHKVMFCDSTDTYLPQPAGMFVYVDDCDAVYQKALAAGATSVMPPSDMDYGRSGGVKDPFNNIWWVTAV</sequence>
<protein>
    <submittedName>
        <fullName evidence="2">VOC family protein</fullName>
    </submittedName>
</protein>
<name>A0ABY7T9D4_9SPHI</name>
<keyword evidence="3" id="KW-1185">Reference proteome</keyword>
<dbReference type="Gene3D" id="3.30.720.120">
    <property type="match status" value="1"/>
</dbReference>
<accession>A0ABY7T9D4</accession>
<proteinExistence type="predicted"/>
<reference evidence="2 3" key="1">
    <citation type="submission" date="2023-02" db="EMBL/GenBank/DDBJ databases">
        <title>Genome sequence of Mucilaginibacter jinjuensis strain KACC 16571.</title>
        <authorList>
            <person name="Kim S."/>
            <person name="Heo J."/>
            <person name="Kwon S.-W."/>
        </authorList>
    </citation>
    <scope>NUCLEOTIDE SEQUENCE [LARGE SCALE GENOMIC DNA]</scope>
    <source>
        <strain evidence="2 3">KACC 16571</strain>
    </source>
</reference>
<dbReference type="CDD" id="cd07246">
    <property type="entry name" value="VOC_like"/>
    <property type="match status" value="1"/>
</dbReference>
<feature type="domain" description="VOC" evidence="1">
    <location>
        <begin position="9"/>
        <end position="125"/>
    </location>
</feature>
<dbReference type="Proteomes" id="UP001216139">
    <property type="component" value="Chromosome"/>
</dbReference>
<evidence type="ECO:0000259" key="1">
    <source>
        <dbReference type="PROSITE" id="PS51819"/>
    </source>
</evidence>
<dbReference type="InterPro" id="IPR029068">
    <property type="entry name" value="Glyas_Bleomycin-R_OHBP_Dase"/>
</dbReference>
<evidence type="ECO:0000313" key="3">
    <source>
        <dbReference type="Proteomes" id="UP001216139"/>
    </source>
</evidence>
<dbReference type="PANTHER" id="PTHR34109:SF1">
    <property type="entry name" value="VOC DOMAIN-CONTAINING PROTEIN"/>
    <property type="match status" value="1"/>
</dbReference>
<dbReference type="PANTHER" id="PTHR34109">
    <property type="entry name" value="BNAUNNG04460D PROTEIN-RELATED"/>
    <property type="match status" value="1"/>
</dbReference>
<dbReference type="EMBL" id="CP117167">
    <property type="protein sequence ID" value="WCT11812.1"/>
    <property type="molecule type" value="Genomic_DNA"/>
</dbReference>
<dbReference type="RefSeq" id="WP_273630004.1">
    <property type="nucleotide sequence ID" value="NZ_CP117167.1"/>
</dbReference>
<dbReference type="PROSITE" id="PS51819">
    <property type="entry name" value="VOC"/>
    <property type="match status" value="1"/>
</dbReference>
<gene>
    <name evidence="2" type="ORF">PQO05_24070</name>
</gene>
<evidence type="ECO:0000313" key="2">
    <source>
        <dbReference type="EMBL" id="WCT11812.1"/>
    </source>
</evidence>
<dbReference type="SUPFAM" id="SSF54593">
    <property type="entry name" value="Glyoxalase/Bleomycin resistance protein/Dihydroxybiphenyl dioxygenase"/>
    <property type="match status" value="1"/>
</dbReference>
<dbReference type="Gene3D" id="3.30.720.110">
    <property type="match status" value="1"/>
</dbReference>
<dbReference type="InterPro" id="IPR004360">
    <property type="entry name" value="Glyas_Fos-R_dOase_dom"/>
</dbReference>